<dbReference type="InterPro" id="IPR050698">
    <property type="entry name" value="MBL"/>
</dbReference>
<dbReference type="Pfam" id="PF10996">
    <property type="entry name" value="Beta-Casp"/>
    <property type="match status" value="1"/>
</dbReference>
<dbReference type="RefSeq" id="WP_154376536.1">
    <property type="nucleotide sequence ID" value="NZ_WKJJ01000011.1"/>
</dbReference>
<dbReference type="SUPFAM" id="SSF56281">
    <property type="entry name" value="Metallo-hydrolase/oxidoreductase"/>
    <property type="match status" value="1"/>
</dbReference>
<dbReference type="SMART" id="SM01027">
    <property type="entry name" value="Beta-Casp"/>
    <property type="match status" value="1"/>
</dbReference>
<evidence type="ECO:0000313" key="5">
    <source>
        <dbReference type="Proteomes" id="UP000446768"/>
    </source>
</evidence>
<dbReference type="SMART" id="SM00849">
    <property type="entry name" value="Lactamase_B"/>
    <property type="match status" value="1"/>
</dbReference>
<dbReference type="InterPro" id="IPR022712">
    <property type="entry name" value="Beta_Casp"/>
</dbReference>
<dbReference type="EMBL" id="WKJJ01000011">
    <property type="protein sequence ID" value="MRV73706.1"/>
    <property type="molecule type" value="Genomic_DNA"/>
</dbReference>
<evidence type="ECO:0000259" key="2">
    <source>
        <dbReference type="SMART" id="SM00849"/>
    </source>
</evidence>
<organism evidence="4 5">
    <name type="scientific">Pseudoduganella rivuli</name>
    <dbReference type="NCBI Taxonomy" id="2666085"/>
    <lineage>
        <taxon>Bacteria</taxon>
        <taxon>Pseudomonadati</taxon>
        <taxon>Pseudomonadota</taxon>
        <taxon>Betaproteobacteria</taxon>
        <taxon>Burkholderiales</taxon>
        <taxon>Oxalobacteraceae</taxon>
        <taxon>Telluria group</taxon>
        <taxon>Pseudoduganella</taxon>
    </lineage>
</organism>
<sequence>MKLTFLGAAGTVTGSRYLVESGGERILVDCGLFQGYKALRLRNREAQPVDPATLSAVVLTHAHLDHAGALPLLVRDGFRGPIYCSAATRDLCHILLPDSGRLLEEEAAYANRHGYSKHAPALPLYTEADALDALEYLVPVDFHQRFTVGERFHVHLTRAGHILGAAGVTVDAEGRRLHFSGDLGRPNDPLLAPPEPATDADYIVVESTYGDKLHDPADPARLLGRTICETAARGGVTVIPSFAVGRAQALMHYLHRMKVHGDIPPVPIYLNSPMAADVTALYRKHRHDHRLTPEQVNAMCRAVTFVNTPAESIALNQRRVPMVIIAASGMATGGRVLHHIKAFAPDRRNTILFAGFQAGGTRGAALVDGAQEVKIHGEYVPVRARVVQIDNLSAHADQGELLAWLGACGKPRRVFVTHGEPEASDTLRRRIAETLGWSVDVPQHGAVVELG</sequence>
<evidence type="ECO:0000313" key="4">
    <source>
        <dbReference type="EMBL" id="MRV73706.1"/>
    </source>
</evidence>
<dbReference type="Pfam" id="PF07521">
    <property type="entry name" value="RMMBL"/>
    <property type="match status" value="1"/>
</dbReference>
<keyword evidence="5" id="KW-1185">Reference proteome</keyword>
<proteinExistence type="predicted"/>
<keyword evidence="1 4" id="KW-0378">Hydrolase</keyword>
<dbReference type="GO" id="GO:0016787">
    <property type="term" value="F:hydrolase activity"/>
    <property type="evidence" value="ECO:0007669"/>
    <property type="project" value="UniProtKB-KW"/>
</dbReference>
<dbReference type="Proteomes" id="UP000446768">
    <property type="component" value="Unassembled WGS sequence"/>
</dbReference>
<dbReference type="PANTHER" id="PTHR11203">
    <property type="entry name" value="CLEAVAGE AND POLYADENYLATION SPECIFICITY FACTOR FAMILY MEMBER"/>
    <property type="match status" value="1"/>
</dbReference>
<reference evidence="4 5" key="1">
    <citation type="submission" date="2019-11" db="EMBL/GenBank/DDBJ databases">
        <title>Novel species isolated from a subtropical stream in China.</title>
        <authorList>
            <person name="Lu H."/>
        </authorList>
    </citation>
    <scope>NUCLEOTIDE SEQUENCE [LARGE SCALE GENOMIC DNA]</scope>
    <source>
        <strain evidence="4 5">FT92W</strain>
    </source>
</reference>
<dbReference type="AlphaFoldDB" id="A0A7X2IPM3"/>
<dbReference type="Gene3D" id="3.60.15.10">
    <property type="entry name" value="Ribonuclease Z/Hydroxyacylglutathione hydrolase-like"/>
    <property type="match status" value="1"/>
</dbReference>
<dbReference type="GO" id="GO:0004521">
    <property type="term" value="F:RNA endonuclease activity"/>
    <property type="evidence" value="ECO:0007669"/>
    <property type="project" value="TreeGrafter"/>
</dbReference>
<dbReference type="CDD" id="cd16295">
    <property type="entry name" value="TTHA0252-CPSF-like_MBL-fold"/>
    <property type="match status" value="1"/>
</dbReference>
<evidence type="ECO:0000259" key="3">
    <source>
        <dbReference type="SMART" id="SM01027"/>
    </source>
</evidence>
<dbReference type="Gene3D" id="3.40.50.10890">
    <property type="match status" value="1"/>
</dbReference>
<feature type="domain" description="Beta-Casp" evidence="3">
    <location>
        <begin position="247"/>
        <end position="366"/>
    </location>
</feature>
<dbReference type="Pfam" id="PF00753">
    <property type="entry name" value="Lactamase_B"/>
    <property type="match status" value="1"/>
</dbReference>
<name>A0A7X2IPM3_9BURK</name>
<evidence type="ECO:0000256" key="1">
    <source>
        <dbReference type="ARBA" id="ARBA00022801"/>
    </source>
</evidence>
<protein>
    <submittedName>
        <fullName evidence="4">MBL fold metallo-hydrolase</fullName>
    </submittedName>
</protein>
<dbReference type="InterPro" id="IPR036866">
    <property type="entry name" value="RibonucZ/Hydroxyglut_hydro"/>
</dbReference>
<accession>A0A7X2IPM3</accession>
<dbReference type="InterPro" id="IPR011108">
    <property type="entry name" value="RMMBL"/>
</dbReference>
<dbReference type="PANTHER" id="PTHR11203:SF37">
    <property type="entry name" value="INTEGRATOR COMPLEX SUBUNIT 11"/>
    <property type="match status" value="1"/>
</dbReference>
<feature type="domain" description="Metallo-beta-lactamase" evidence="2">
    <location>
        <begin position="13"/>
        <end position="227"/>
    </location>
</feature>
<comment type="caution">
    <text evidence="4">The sequence shown here is derived from an EMBL/GenBank/DDBJ whole genome shotgun (WGS) entry which is preliminary data.</text>
</comment>
<dbReference type="InterPro" id="IPR001279">
    <property type="entry name" value="Metallo-B-lactamas"/>
</dbReference>
<gene>
    <name evidence="4" type="ORF">GJ700_18495</name>
</gene>